<feature type="binding site" evidence="9">
    <location>
        <position position="79"/>
    </location>
    <ligand>
        <name>anthranilate</name>
        <dbReference type="ChEBI" id="CHEBI:16567"/>
        <label>1</label>
    </ligand>
</feature>
<dbReference type="GO" id="GO:0004048">
    <property type="term" value="F:anthranilate phosphoribosyltransferase activity"/>
    <property type="evidence" value="ECO:0007669"/>
    <property type="project" value="UniProtKB-UniRule"/>
</dbReference>
<reference evidence="12 13" key="1">
    <citation type="journal article" date="2009" name="Stand. Genomic Sci.">
        <title>Complete genome sequence of Desulfotomaculum acetoxidans type strain (5575).</title>
        <authorList>
            <person name="Spring S."/>
            <person name="Lapidus A."/>
            <person name="Schroder M."/>
            <person name="Gleim D."/>
            <person name="Sims D."/>
            <person name="Meincke L."/>
            <person name="Glavina Del Rio T."/>
            <person name="Tice H."/>
            <person name="Copeland A."/>
            <person name="Cheng J.F."/>
            <person name="Lucas S."/>
            <person name="Chen F."/>
            <person name="Nolan M."/>
            <person name="Bruce D."/>
            <person name="Goodwin L."/>
            <person name="Pitluck S."/>
            <person name="Ivanova N."/>
            <person name="Mavromatis K."/>
            <person name="Mikhailova N."/>
            <person name="Pati A."/>
            <person name="Chen A."/>
            <person name="Palaniappan K."/>
            <person name="Land M."/>
            <person name="Hauser L."/>
            <person name="Chang Y.J."/>
            <person name="Jeffries C.D."/>
            <person name="Chain P."/>
            <person name="Saunders E."/>
            <person name="Brettin T."/>
            <person name="Detter J.C."/>
            <person name="Goker M."/>
            <person name="Bristow J."/>
            <person name="Eisen J.A."/>
            <person name="Markowitz V."/>
            <person name="Hugenholtz P."/>
            <person name="Kyrpides N.C."/>
            <person name="Klenk H.P."/>
            <person name="Han C."/>
        </authorList>
    </citation>
    <scope>NUCLEOTIDE SEQUENCE [LARGE SCALE GENOMIC DNA]</scope>
    <source>
        <strain evidence="13">ATCC 49208 / DSM 771 / VKM B-1644</strain>
    </source>
</reference>
<feature type="binding site" evidence="9">
    <location>
        <begin position="82"/>
        <end position="83"/>
    </location>
    <ligand>
        <name>5-phospho-alpha-D-ribose 1-diphosphate</name>
        <dbReference type="ChEBI" id="CHEBI:58017"/>
    </ligand>
</feature>
<dbReference type="eggNOG" id="COG0547">
    <property type="taxonomic scope" value="Bacteria"/>
</dbReference>
<dbReference type="Proteomes" id="UP000002217">
    <property type="component" value="Chromosome"/>
</dbReference>
<feature type="binding site" evidence="9">
    <location>
        <position position="225"/>
    </location>
    <ligand>
        <name>Mg(2+)</name>
        <dbReference type="ChEBI" id="CHEBI:18420"/>
        <label>2</label>
    </ligand>
</feature>
<dbReference type="PANTHER" id="PTHR43285:SF2">
    <property type="entry name" value="ANTHRANILATE PHOSPHORIBOSYLTRANSFERASE"/>
    <property type="match status" value="1"/>
</dbReference>
<comment type="subunit">
    <text evidence="9">Homodimer.</text>
</comment>
<evidence type="ECO:0000259" key="11">
    <source>
        <dbReference type="Pfam" id="PF02885"/>
    </source>
</evidence>
<feature type="domain" description="Glycosyl transferase family 3" evidence="10">
    <location>
        <begin position="74"/>
        <end position="323"/>
    </location>
</feature>
<feature type="binding site" evidence="9">
    <location>
        <position position="224"/>
    </location>
    <ligand>
        <name>Mg(2+)</name>
        <dbReference type="ChEBI" id="CHEBI:18420"/>
        <label>2</label>
    </ligand>
</feature>
<dbReference type="GO" id="GO:0005829">
    <property type="term" value="C:cytosol"/>
    <property type="evidence" value="ECO:0007669"/>
    <property type="project" value="TreeGrafter"/>
</dbReference>
<dbReference type="InterPro" id="IPR005940">
    <property type="entry name" value="Anthranilate_Pribosyl_Tfrase"/>
</dbReference>
<feature type="binding site" evidence="9">
    <location>
        <position position="110"/>
    </location>
    <ligand>
        <name>anthranilate</name>
        <dbReference type="ChEBI" id="CHEBI:16567"/>
        <label>1</label>
    </ligand>
</feature>
<evidence type="ECO:0000259" key="10">
    <source>
        <dbReference type="Pfam" id="PF00591"/>
    </source>
</evidence>
<dbReference type="PANTHER" id="PTHR43285">
    <property type="entry name" value="ANTHRANILATE PHOSPHORIBOSYLTRANSFERASE"/>
    <property type="match status" value="1"/>
</dbReference>
<feature type="binding site" evidence="9">
    <location>
        <position position="91"/>
    </location>
    <ligand>
        <name>Mg(2+)</name>
        <dbReference type="ChEBI" id="CHEBI:18420"/>
        <label>1</label>
    </ligand>
</feature>
<comment type="pathway">
    <text evidence="1 9">Amino-acid biosynthesis; L-tryptophan biosynthesis; L-tryptophan from chorismate: step 2/5.</text>
</comment>
<organism evidence="12 13">
    <name type="scientific">Desulfofarcimen acetoxidans (strain ATCC 49208 / DSM 771 / KCTC 5769 / VKM B-1644 / 5575)</name>
    <name type="common">Desulfotomaculum acetoxidans</name>
    <dbReference type="NCBI Taxonomy" id="485916"/>
    <lineage>
        <taxon>Bacteria</taxon>
        <taxon>Bacillati</taxon>
        <taxon>Bacillota</taxon>
        <taxon>Clostridia</taxon>
        <taxon>Eubacteriales</taxon>
        <taxon>Peptococcaceae</taxon>
        <taxon>Desulfofarcimen</taxon>
    </lineage>
</organism>
<feature type="binding site" evidence="9">
    <location>
        <position position="87"/>
    </location>
    <ligand>
        <name>5-phospho-alpha-D-ribose 1-diphosphate</name>
        <dbReference type="ChEBI" id="CHEBI:58017"/>
    </ligand>
</feature>
<feature type="binding site" evidence="9">
    <location>
        <begin position="89"/>
        <end position="92"/>
    </location>
    <ligand>
        <name>5-phospho-alpha-D-ribose 1-diphosphate</name>
        <dbReference type="ChEBI" id="CHEBI:58017"/>
    </ligand>
</feature>
<comment type="cofactor">
    <cofactor evidence="9">
        <name>Mg(2+)</name>
        <dbReference type="ChEBI" id="CHEBI:18420"/>
    </cofactor>
    <text evidence="9">Binds 2 magnesium ions per monomer.</text>
</comment>
<dbReference type="InterPro" id="IPR036320">
    <property type="entry name" value="Glycosyl_Trfase_fam3_N_dom_sf"/>
</dbReference>
<dbReference type="EC" id="2.4.2.18" evidence="9"/>
<dbReference type="Gene3D" id="1.20.970.10">
    <property type="entry name" value="Transferase, Pyrimidine Nucleoside Phosphorylase, Chain C"/>
    <property type="match status" value="1"/>
</dbReference>
<evidence type="ECO:0000256" key="9">
    <source>
        <dbReference type="HAMAP-Rule" id="MF_00211"/>
    </source>
</evidence>
<protein>
    <recommendedName>
        <fullName evidence="9">Anthranilate phosphoribosyltransferase</fullName>
        <ecNumber evidence="9">2.4.2.18</ecNumber>
    </recommendedName>
</protein>
<dbReference type="KEGG" id="dae:Dtox_0908"/>
<keyword evidence="9" id="KW-0479">Metal-binding</keyword>
<evidence type="ECO:0000256" key="8">
    <source>
        <dbReference type="ARBA" id="ARBA00061188"/>
    </source>
</evidence>
<evidence type="ECO:0000313" key="12">
    <source>
        <dbReference type="EMBL" id="ACV61802.1"/>
    </source>
</evidence>
<accession>C8W335</accession>
<dbReference type="STRING" id="485916.Dtox_0908"/>
<sequence length="344" mass="36125">MKAILEKVIAGEPLTEEESSYAMNLIMEGEATPAQIAALLTALRLKGETVDEITGFARVMRQKATVVEADFPMLLDTCGTGGDGSNTFNISTTAALVLAGAGVKIAKHGNRAATSKCGSADVLEKLGVNLELEPQEITDCLNKVGIGFLFAPALHKAMKHAIGPRRELGFRTVFNVLGPLTNPAGAKAHVLGVYSKDLTEIMASVLARLGVFRAFVVHGAGGLDEMSPAGLTEVSEVKDGQVVSYQIDPADYGFRPAKVSQLAGGTPEENAAITTSVLSGERGPRRDAVVLNAALGFMAAGYAEDFAAGVDLANKSIDNGYALKKLIELVEFTSQYKKKLVAGL</sequence>
<dbReference type="RefSeq" id="WP_015756518.1">
    <property type="nucleotide sequence ID" value="NC_013216.1"/>
</dbReference>
<feature type="binding site" evidence="9">
    <location>
        <position position="79"/>
    </location>
    <ligand>
        <name>5-phospho-alpha-D-ribose 1-diphosphate</name>
        <dbReference type="ChEBI" id="CHEBI:58017"/>
    </ligand>
</feature>
<dbReference type="EMBL" id="CP001720">
    <property type="protein sequence ID" value="ACV61802.1"/>
    <property type="molecule type" value="Genomic_DNA"/>
</dbReference>
<feature type="binding site" evidence="9">
    <location>
        <position position="225"/>
    </location>
    <ligand>
        <name>Mg(2+)</name>
        <dbReference type="ChEBI" id="CHEBI:18420"/>
        <label>1</label>
    </ligand>
</feature>
<dbReference type="HOGENOM" id="CLU_034315_2_1_9"/>
<keyword evidence="5 9" id="KW-0822">Tryptophan biosynthesis</keyword>
<keyword evidence="2 9" id="KW-0028">Amino-acid biosynthesis</keyword>
<dbReference type="FunFam" id="3.40.1030.10:FF:000002">
    <property type="entry name" value="Anthranilate phosphoribosyltransferase"/>
    <property type="match status" value="1"/>
</dbReference>
<evidence type="ECO:0000313" key="13">
    <source>
        <dbReference type="Proteomes" id="UP000002217"/>
    </source>
</evidence>
<comment type="function">
    <text evidence="9">Catalyzes the transfer of the phosphoribosyl group of 5-phosphorylribose-1-pyrophosphate (PRPP) to anthranilate to yield N-(5'-phosphoribosyl)-anthranilate (PRA).</text>
</comment>
<evidence type="ECO:0000256" key="2">
    <source>
        <dbReference type="ARBA" id="ARBA00022605"/>
    </source>
</evidence>
<gene>
    <name evidence="9" type="primary">trpD</name>
    <name evidence="12" type="ordered locus">Dtox_0908</name>
</gene>
<feature type="binding site" evidence="9">
    <location>
        <begin position="107"/>
        <end position="115"/>
    </location>
    <ligand>
        <name>5-phospho-alpha-D-ribose 1-diphosphate</name>
        <dbReference type="ChEBI" id="CHEBI:58017"/>
    </ligand>
</feature>
<dbReference type="InterPro" id="IPR000312">
    <property type="entry name" value="Glycosyl_Trfase_fam3"/>
</dbReference>
<dbReference type="AlphaFoldDB" id="C8W335"/>
<dbReference type="SUPFAM" id="SSF47648">
    <property type="entry name" value="Nucleoside phosphorylase/phosphoribosyltransferase N-terminal domain"/>
    <property type="match status" value="1"/>
</dbReference>
<evidence type="ECO:0000256" key="6">
    <source>
        <dbReference type="ARBA" id="ARBA00023141"/>
    </source>
</evidence>
<comment type="catalytic activity">
    <reaction evidence="7 9">
        <text>N-(5-phospho-beta-D-ribosyl)anthranilate + diphosphate = 5-phospho-alpha-D-ribose 1-diphosphate + anthranilate</text>
        <dbReference type="Rhea" id="RHEA:11768"/>
        <dbReference type="ChEBI" id="CHEBI:16567"/>
        <dbReference type="ChEBI" id="CHEBI:18277"/>
        <dbReference type="ChEBI" id="CHEBI:33019"/>
        <dbReference type="ChEBI" id="CHEBI:58017"/>
        <dbReference type="EC" id="2.4.2.18"/>
    </reaction>
</comment>
<proteinExistence type="inferred from homology"/>
<feature type="binding site" evidence="9">
    <location>
        <position position="119"/>
    </location>
    <ligand>
        <name>5-phospho-alpha-D-ribose 1-diphosphate</name>
        <dbReference type="ChEBI" id="CHEBI:58017"/>
    </ligand>
</feature>
<feature type="binding site" evidence="9">
    <location>
        <position position="165"/>
    </location>
    <ligand>
        <name>anthranilate</name>
        <dbReference type="ChEBI" id="CHEBI:16567"/>
        <label>2</label>
    </ligand>
</feature>
<evidence type="ECO:0000256" key="1">
    <source>
        <dbReference type="ARBA" id="ARBA00004907"/>
    </source>
</evidence>
<name>C8W335_DESAS</name>
<feature type="domain" description="Glycosyl transferase family 3 N-terminal" evidence="11">
    <location>
        <begin position="2"/>
        <end position="64"/>
    </location>
</feature>
<dbReference type="Pfam" id="PF00591">
    <property type="entry name" value="Glycos_transf_3"/>
    <property type="match status" value="1"/>
</dbReference>
<keyword evidence="3 9" id="KW-0328">Glycosyltransferase</keyword>
<keyword evidence="13" id="KW-1185">Reference proteome</keyword>
<dbReference type="NCBIfam" id="TIGR01245">
    <property type="entry name" value="trpD"/>
    <property type="match status" value="1"/>
</dbReference>
<comment type="similarity">
    <text evidence="9">Belongs to the anthranilate phosphoribosyltransferase family.</text>
</comment>
<dbReference type="SUPFAM" id="SSF52418">
    <property type="entry name" value="Nucleoside phosphorylase/phosphoribosyltransferase catalytic domain"/>
    <property type="match status" value="1"/>
</dbReference>
<dbReference type="Gene3D" id="3.40.1030.10">
    <property type="entry name" value="Nucleoside phosphorylase/phosphoribosyltransferase catalytic domain"/>
    <property type="match status" value="1"/>
</dbReference>
<comment type="similarity">
    <text evidence="8">In the C-terminal section; belongs to the anthranilate phosphoribosyltransferase family.</text>
</comment>
<dbReference type="UniPathway" id="UPA00035">
    <property type="reaction ID" value="UER00041"/>
</dbReference>
<dbReference type="InterPro" id="IPR017459">
    <property type="entry name" value="Glycosyl_Trfase_fam3_N_dom"/>
</dbReference>
<evidence type="ECO:0000256" key="3">
    <source>
        <dbReference type="ARBA" id="ARBA00022676"/>
    </source>
</evidence>
<evidence type="ECO:0000256" key="4">
    <source>
        <dbReference type="ARBA" id="ARBA00022679"/>
    </source>
</evidence>
<evidence type="ECO:0000256" key="5">
    <source>
        <dbReference type="ARBA" id="ARBA00022822"/>
    </source>
</evidence>
<keyword evidence="9" id="KW-0460">Magnesium</keyword>
<keyword evidence="4 9" id="KW-0808">Transferase</keyword>
<dbReference type="OrthoDB" id="9806430at2"/>
<dbReference type="HAMAP" id="MF_00211">
    <property type="entry name" value="TrpD"/>
    <property type="match status" value="1"/>
</dbReference>
<dbReference type="GO" id="GO:0000287">
    <property type="term" value="F:magnesium ion binding"/>
    <property type="evidence" value="ECO:0007669"/>
    <property type="project" value="UniProtKB-UniRule"/>
</dbReference>
<dbReference type="GO" id="GO:0000162">
    <property type="term" value="P:L-tryptophan biosynthetic process"/>
    <property type="evidence" value="ECO:0007669"/>
    <property type="project" value="UniProtKB-UniRule"/>
</dbReference>
<comment type="caution">
    <text evidence="9">Lacks conserved residue(s) required for the propagation of feature annotation.</text>
</comment>
<keyword evidence="6 9" id="KW-0057">Aromatic amino acid biosynthesis</keyword>
<dbReference type="InterPro" id="IPR035902">
    <property type="entry name" value="Nuc_phospho_transferase"/>
</dbReference>
<evidence type="ECO:0000256" key="7">
    <source>
        <dbReference type="ARBA" id="ARBA00052328"/>
    </source>
</evidence>
<dbReference type="Pfam" id="PF02885">
    <property type="entry name" value="Glycos_trans_3N"/>
    <property type="match status" value="1"/>
</dbReference>